<evidence type="ECO:0000313" key="3">
    <source>
        <dbReference type="Proteomes" id="UP000256373"/>
    </source>
</evidence>
<dbReference type="InterPro" id="IPR029058">
    <property type="entry name" value="AB_hydrolase_fold"/>
</dbReference>
<feature type="domain" description="Acetyl xylan esterase" evidence="1">
    <location>
        <begin position="101"/>
        <end position="268"/>
    </location>
</feature>
<dbReference type="PANTHER" id="PTHR22946:SF8">
    <property type="entry name" value="ACETYL XYLAN ESTERASE DOMAIN-CONTAINING PROTEIN"/>
    <property type="match status" value="1"/>
</dbReference>
<keyword evidence="3" id="KW-1185">Reference proteome</keyword>
<evidence type="ECO:0000259" key="1">
    <source>
        <dbReference type="Pfam" id="PF05448"/>
    </source>
</evidence>
<dbReference type="InterPro" id="IPR050261">
    <property type="entry name" value="FrsA_esterase"/>
</dbReference>
<dbReference type="InterPro" id="IPR008391">
    <property type="entry name" value="AXE1_dom"/>
</dbReference>
<evidence type="ECO:0000313" key="2">
    <source>
        <dbReference type="EMBL" id="REA64359.1"/>
    </source>
</evidence>
<protein>
    <submittedName>
        <fullName evidence="2">Gluconolactonase</fullName>
    </submittedName>
</protein>
<dbReference type="Gene3D" id="3.40.50.1820">
    <property type="entry name" value="alpha/beta hydrolase"/>
    <property type="match status" value="1"/>
</dbReference>
<gene>
    <name evidence="2" type="ORF">DSL64_02065</name>
</gene>
<organism evidence="2 3">
    <name type="scientific">Dyadobacter luteus</name>
    <dbReference type="NCBI Taxonomy" id="2259619"/>
    <lineage>
        <taxon>Bacteria</taxon>
        <taxon>Pseudomonadati</taxon>
        <taxon>Bacteroidota</taxon>
        <taxon>Cytophagia</taxon>
        <taxon>Cytophagales</taxon>
        <taxon>Spirosomataceae</taxon>
        <taxon>Dyadobacter</taxon>
    </lineage>
</organism>
<dbReference type="EMBL" id="QNUL01000001">
    <property type="protein sequence ID" value="REA64359.1"/>
    <property type="molecule type" value="Genomic_DNA"/>
</dbReference>
<dbReference type="PANTHER" id="PTHR22946">
    <property type="entry name" value="DIENELACTONE HYDROLASE DOMAIN-CONTAINING PROTEIN-RELATED"/>
    <property type="match status" value="1"/>
</dbReference>
<sequence>MLRSMSFKTMIRLILFWLVALFSISNSTELTAQSTSKKNDSLPSVLSGFYDDLIEKNYLSQAALAFRKHQLPDNVLDWRHYKSTLKSKIIEKSAAVTYQNLALNMQQTGFHQLKNYSVRNISFQTRPSVLATANLYVPDGEGPFPAVLAMHGHWPDGKSNAVVQSLGHTLALNGYVCLVVDAFGAGERTTLHGTHEYHGSNLGASLMNIGHTLIGEQISDNIRAIDLLSSLPYVDQNKIGATGASGGGNQTMWLSALDERIQASMPVVSVGSFESYIMKSNCVCELLPGGLTLTEEAGVLAMIAPRALHIATALQDANPTFTYPQMLKSFQNAQPVFQMLDAYDKISYQLFDTGHGYWPQMRQNMLGFFDLHLKAKGTGAPKQEIPFSLLSNEQLMVYKTGHRDSSVITIERLAQIEGRSLIDTQKRLNGSDLKARQQQLQQILGISVPHKSIDVHSYGNTPDGWQRIALETSAHQLLPLLYKKPKTGKRNYTVILNISGKNTSNLDQLAALEASGEGIILADLWGIGEYYSQSAAAFDKNLTRFHTLARASLWLAESVIGHWINNIDMITELIASQDKLASVTLQTEKEIGLAALFYEVIYQKGYQLVLQHCPVSYLFDSRENVDYFGMGIHIPGILKWGDIPMAAGIAKGKIVFENPVSMSGRPIEADQLQVVKSEFERMSRLHKRKNPVTFK</sequence>
<dbReference type="SUPFAM" id="SSF53474">
    <property type="entry name" value="alpha/beta-Hydrolases"/>
    <property type="match status" value="1"/>
</dbReference>
<dbReference type="Proteomes" id="UP000256373">
    <property type="component" value="Unassembled WGS sequence"/>
</dbReference>
<accession>A0A3D8YHP0</accession>
<dbReference type="Pfam" id="PF05448">
    <property type="entry name" value="AXE1"/>
    <property type="match status" value="1"/>
</dbReference>
<proteinExistence type="predicted"/>
<name>A0A3D8YHP0_9BACT</name>
<reference evidence="2 3" key="1">
    <citation type="submission" date="2018-07" db="EMBL/GenBank/DDBJ databases">
        <title>Dyadobacter roseus sp. nov., isolated from rose rhizosphere soil.</title>
        <authorList>
            <person name="Chen L."/>
        </authorList>
    </citation>
    <scope>NUCLEOTIDE SEQUENCE [LARGE SCALE GENOMIC DNA]</scope>
    <source>
        <strain evidence="2 3">RS19</strain>
    </source>
</reference>
<comment type="caution">
    <text evidence="2">The sequence shown here is derived from an EMBL/GenBank/DDBJ whole genome shotgun (WGS) entry which is preliminary data.</text>
</comment>
<dbReference type="AlphaFoldDB" id="A0A3D8YHP0"/>